<feature type="compositionally biased region" description="Low complexity" evidence="2">
    <location>
        <begin position="169"/>
        <end position="183"/>
    </location>
</feature>
<dbReference type="AlphaFoldDB" id="A0A150FWD2"/>
<evidence type="ECO:0000313" key="3">
    <source>
        <dbReference type="EMBL" id="KXZ41909.1"/>
    </source>
</evidence>
<feature type="binding site" evidence="1">
    <location>
        <position position="145"/>
    </location>
    <ligand>
        <name>ATP</name>
        <dbReference type="ChEBI" id="CHEBI:30616"/>
    </ligand>
</feature>
<sequence length="316" mass="31902">MLPDVNIDLAPGEVELTGTVLGKGAYGRVVVGAYGGQRVAVKLMNTGLVLPGRGGQAACAGEAPPCRVAKAAPSSGEASPGPSAASRRPPGDWELVPVTPLTPMLPDVNIDLAPGEVELTGTVLGKGAYGRVVVGAYGGQRVAVKLMNTGLVLPGRGGQACSSQPAVVTTTEPAAPGSASAPERGAEASLDVSGADRRGPTDDGPAGQGAGPRGGAALLVRAVLADRPDGRQEGDGHDGGPDTAAHAQLKVRACYDEGGDGGQDEGDDSAIGEEEREQRLFVARMAEYGRAFGREVAVLARCRHPNIVRLLAASLQ</sequence>
<dbReference type="PROSITE" id="PS00107">
    <property type="entry name" value="PROTEIN_KINASE_ATP"/>
    <property type="match status" value="1"/>
</dbReference>
<protein>
    <recommendedName>
        <fullName evidence="5">Protein kinase domain-containing protein</fullName>
    </recommendedName>
</protein>
<accession>A0A150FWD2</accession>
<dbReference type="GO" id="GO:0004674">
    <property type="term" value="F:protein serine/threonine kinase activity"/>
    <property type="evidence" value="ECO:0007669"/>
    <property type="project" value="TreeGrafter"/>
</dbReference>
<dbReference type="PANTHER" id="PTHR44329:SF214">
    <property type="entry name" value="PROTEIN KINASE DOMAIN-CONTAINING PROTEIN"/>
    <property type="match status" value="1"/>
</dbReference>
<keyword evidence="4" id="KW-1185">Reference proteome</keyword>
<evidence type="ECO:0000313" key="4">
    <source>
        <dbReference type="Proteomes" id="UP000075714"/>
    </source>
</evidence>
<keyword evidence="1" id="KW-0067">ATP-binding</keyword>
<dbReference type="InterPro" id="IPR011009">
    <property type="entry name" value="Kinase-like_dom_sf"/>
</dbReference>
<proteinExistence type="predicted"/>
<feature type="region of interest" description="Disordered" evidence="2">
    <location>
        <begin position="166"/>
        <end position="214"/>
    </location>
</feature>
<feature type="compositionally biased region" description="Low complexity" evidence="2">
    <location>
        <begin position="71"/>
        <end position="88"/>
    </location>
</feature>
<keyword evidence="1" id="KW-0547">Nucleotide-binding</keyword>
<comment type="caution">
    <text evidence="3">The sequence shown here is derived from an EMBL/GenBank/DDBJ whole genome shotgun (WGS) entry which is preliminary data.</text>
</comment>
<dbReference type="GO" id="GO:0005524">
    <property type="term" value="F:ATP binding"/>
    <property type="evidence" value="ECO:0007669"/>
    <property type="project" value="UniProtKB-UniRule"/>
</dbReference>
<reference evidence="4" key="1">
    <citation type="journal article" date="2016" name="Nat. Commun.">
        <title>The Gonium pectorale genome demonstrates co-option of cell cycle regulation during the evolution of multicellularity.</title>
        <authorList>
            <person name="Hanschen E.R."/>
            <person name="Marriage T.N."/>
            <person name="Ferris P.J."/>
            <person name="Hamaji T."/>
            <person name="Toyoda A."/>
            <person name="Fujiyama A."/>
            <person name="Neme R."/>
            <person name="Noguchi H."/>
            <person name="Minakuchi Y."/>
            <person name="Suzuki M."/>
            <person name="Kawai-Toyooka H."/>
            <person name="Smith D.R."/>
            <person name="Sparks H."/>
            <person name="Anderson J."/>
            <person name="Bakaric R."/>
            <person name="Luria V."/>
            <person name="Karger A."/>
            <person name="Kirschner M.W."/>
            <person name="Durand P.M."/>
            <person name="Michod R.E."/>
            <person name="Nozaki H."/>
            <person name="Olson B.J."/>
        </authorList>
    </citation>
    <scope>NUCLEOTIDE SEQUENCE [LARGE SCALE GENOMIC DNA]</scope>
    <source>
        <strain evidence="4">NIES-2863</strain>
    </source>
</reference>
<gene>
    <name evidence="3" type="ORF">GPECTOR_246g602</name>
</gene>
<organism evidence="3 4">
    <name type="scientific">Gonium pectorale</name>
    <name type="common">Green alga</name>
    <dbReference type="NCBI Taxonomy" id="33097"/>
    <lineage>
        <taxon>Eukaryota</taxon>
        <taxon>Viridiplantae</taxon>
        <taxon>Chlorophyta</taxon>
        <taxon>core chlorophytes</taxon>
        <taxon>Chlorophyceae</taxon>
        <taxon>CS clade</taxon>
        <taxon>Chlamydomonadales</taxon>
        <taxon>Volvocaceae</taxon>
        <taxon>Gonium</taxon>
    </lineage>
</organism>
<dbReference type="EMBL" id="LSYV01000245">
    <property type="protein sequence ID" value="KXZ41909.1"/>
    <property type="molecule type" value="Genomic_DNA"/>
</dbReference>
<evidence type="ECO:0000256" key="1">
    <source>
        <dbReference type="PROSITE-ProRule" id="PRU10141"/>
    </source>
</evidence>
<dbReference type="Proteomes" id="UP000075714">
    <property type="component" value="Unassembled WGS sequence"/>
</dbReference>
<dbReference type="InterPro" id="IPR051681">
    <property type="entry name" value="Ser/Thr_Kinases-Pseudokinases"/>
</dbReference>
<evidence type="ECO:0008006" key="5">
    <source>
        <dbReference type="Google" id="ProtNLM"/>
    </source>
</evidence>
<name>A0A150FWD2_GONPE</name>
<dbReference type="InterPro" id="IPR017441">
    <property type="entry name" value="Protein_kinase_ATP_BS"/>
</dbReference>
<feature type="region of interest" description="Disordered" evidence="2">
    <location>
        <begin position="68"/>
        <end position="94"/>
    </location>
</feature>
<dbReference type="PANTHER" id="PTHR44329">
    <property type="entry name" value="SERINE/THREONINE-PROTEIN KINASE TNNI3K-RELATED"/>
    <property type="match status" value="1"/>
</dbReference>
<dbReference type="SUPFAM" id="SSF56112">
    <property type="entry name" value="Protein kinase-like (PK-like)"/>
    <property type="match status" value="1"/>
</dbReference>
<evidence type="ECO:0000256" key="2">
    <source>
        <dbReference type="SAM" id="MobiDB-lite"/>
    </source>
</evidence>